<sequence>MIKLIAAAALVAAFAVPVQAAQSSPDADLARLLKGRVAAAPVRCIPVSPTDNNAVQIISHRALAWRIGSRIYVNVPQARAETLDDDDILITEPFGGQLCRNDQVRPLNRMSRIPKASLLLGNFTPYVRSAAK</sequence>
<gene>
    <name evidence="2" type="ORF">F4693_003285</name>
</gene>
<evidence type="ECO:0000256" key="1">
    <source>
        <dbReference type="SAM" id="SignalP"/>
    </source>
</evidence>
<evidence type="ECO:0000313" key="3">
    <source>
        <dbReference type="Proteomes" id="UP000522313"/>
    </source>
</evidence>
<reference evidence="2 3" key="1">
    <citation type="submission" date="2020-08" db="EMBL/GenBank/DDBJ databases">
        <title>The Agave Microbiome: Exploring the role of microbial communities in plant adaptations to desert environments.</title>
        <authorList>
            <person name="Partida-Martinez L.P."/>
        </authorList>
    </citation>
    <scope>NUCLEOTIDE SEQUENCE [LARGE SCALE GENOMIC DNA]</scope>
    <source>
        <strain evidence="2 3">AS3.13</strain>
    </source>
</reference>
<dbReference type="Proteomes" id="UP000522313">
    <property type="component" value="Unassembled WGS sequence"/>
</dbReference>
<feature type="chain" id="PRO_5031307739" evidence="1">
    <location>
        <begin position="21"/>
        <end position="132"/>
    </location>
</feature>
<protein>
    <submittedName>
        <fullName evidence="2">Uncharacterized protein</fullName>
    </submittedName>
</protein>
<accession>A0A7X0MQM4</accession>
<reference evidence="2 3" key="2">
    <citation type="submission" date="2020-08" db="EMBL/GenBank/DDBJ databases">
        <authorList>
            <person name="Partida-Martinez L."/>
            <person name="Huntemann M."/>
            <person name="Clum A."/>
            <person name="Wang J."/>
            <person name="Palaniappan K."/>
            <person name="Ritter S."/>
            <person name="Chen I.-M."/>
            <person name="Stamatis D."/>
            <person name="Reddy T."/>
            <person name="O'Malley R."/>
            <person name="Daum C."/>
            <person name="Shapiro N."/>
            <person name="Ivanova N."/>
            <person name="Kyrpides N."/>
            <person name="Woyke T."/>
        </authorList>
    </citation>
    <scope>NUCLEOTIDE SEQUENCE [LARGE SCALE GENOMIC DNA]</scope>
    <source>
        <strain evidence="2 3">AS3.13</strain>
    </source>
</reference>
<dbReference type="EMBL" id="JACHBT010000020">
    <property type="protein sequence ID" value="MBB6506285.1"/>
    <property type="molecule type" value="Genomic_DNA"/>
</dbReference>
<comment type="caution">
    <text evidence="2">The sequence shown here is derived from an EMBL/GenBank/DDBJ whole genome shotgun (WGS) entry which is preliminary data.</text>
</comment>
<name>A0A7X0MQM4_9SPHN</name>
<feature type="signal peptide" evidence="1">
    <location>
        <begin position="1"/>
        <end position="20"/>
    </location>
</feature>
<organism evidence="2 3">
    <name type="scientific">Sphingomonas endophytica</name>
    <dbReference type="NCBI Taxonomy" id="869719"/>
    <lineage>
        <taxon>Bacteria</taxon>
        <taxon>Pseudomonadati</taxon>
        <taxon>Pseudomonadota</taxon>
        <taxon>Alphaproteobacteria</taxon>
        <taxon>Sphingomonadales</taxon>
        <taxon>Sphingomonadaceae</taxon>
        <taxon>Sphingomonas</taxon>
    </lineage>
</organism>
<proteinExistence type="predicted"/>
<keyword evidence="1" id="KW-0732">Signal</keyword>
<dbReference type="AlphaFoldDB" id="A0A7X0MQM4"/>
<evidence type="ECO:0000313" key="2">
    <source>
        <dbReference type="EMBL" id="MBB6506285.1"/>
    </source>
</evidence>
<dbReference type="RefSeq" id="WP_184507794.1">
    <property type="nucleotide sequence ID" value="NZ_JACHBT010000020.1"/>
</dbReference>